<feature type="compositionally biased region" description="Low complexity" evidence="1">
    <location>
        <begin position="857"/>
        <end position="872"/>
    </location>
</feature>
<dbReference type="OMA" id="HTGYASQ"/>
<feature type="region of interest" description="Disordered" evidence="1">
    <location>
        <begin position="854"/>
        <end position="883"/>
    </location>
</feature>
<evidence type="ECO:0000256" key="1">
    <source>
        <dbReference type="SAM" id="MobiDB-lite"/>
    </source>
</evidence>
<evidence type="ECO:0000313" key="3">
    <source>
        <dbReference type="EMBL" id="EFA11537.2"/>
    </source>
</evidence>
<feature type="chain" id="PRO_5007310506" evidence="2">
    <location>
        <begin position="18"/>
        <end position="951"/>
    </location>
</feature>
<dbReference type="AlphaFoldDB" id="D6W6T0"/>
<dbReference type="InParanoid" id="D6W6T0"/>
<feature type="region of interest" description="Disordered" evidence="1">
    <location>
        <begin position="141"/>
        <end position="187"/>
    </location>
</feature>
<feature type="region of interest" description="Disordered" evidence="1">
    <location>
        <begin position="27"/>
        <end position="78"/>
    </location>
</feature>
<dbReference type="STRING" id="7070.D6W6T0"/>
<keyword evidence="4" id="KW-1185">Reference proteome</keyword>
<accession>D6W6T0</accession>
<keyword evidence="2" id="KW-0732">Signal</keyword>
<evidence type="ECO:0000313" key="4">
    <source>
        <dbReference type="Proteomes" id="UP000007266"/>
    </source>
</evidence>
<dbReference type="EMBL" id="KQ971307">
    <property type="protein sequence ID" value="EFA11537.2"/>
    <property type="molecule type" value="Genomic_DNA"/>
</dbReference>
<gene>
    <name evidence="3" type="primary">AUGUSTUS-3.0.2_16058</name>
    <name evidence="3" type="ORF">TcasGA2_TC016058</name>
</gene>
<organism evidence="3 4">
    <name type="scientific">Tribolium castaneum</name>
    <name type="common">Red flour beetle</name>
    <dbReference type="NCBI Taxonomy" id="7070"/>
    <lineage>
        <taxon>Eukaryota</taxon>
        <taxon>Metazoa</taxon>
        <taxon>Ecdysozoa</taxon>
        <taxon>Arthropoda</taxon>
        <taxon>Hexapoda</taxon>
        <taxon>Insecta</taxon>
        <taxon>Pterygota</taxon>
        <taxon>Neoptera</taxon>
        <taxon>Endopterygota</taxon>
        <taxon>Coleoptera</taxon>
        <taxon>Polyphaga</taxon>
        <taxon>Cucujiformia</taxon>
        <taxon>Tenebrionidae</taxon>
        <taxon>Tenebrionidae incertae sedis</taxon>
        <taxon>Tribolium</taxon>
    </lineage>
</organism>
<dbReference type="eggNOG" id="ENOG502S5RU">
    <property type="taxonomic scope" value="Eukaryota"/>
</dbReference>
<reference evidence="3 4" key="1">
    <citation type="journal article" date="2008" name="Nature">
        <title>The genome of the model beetle and pest Tribolium castaneum.</title>
        <authorList>
            <consortium name="Tribolium Genome Sequencing Consortium"/>
            <person name="Richards S."/>
            <person name="Gibbs R.A."/>
            <person name="Weinstock G.M."/>
            <person name="Brown S.J."/>
            <person name="Denell R."/>
            <person name="Beeman R.W."/>
            <person name="Gibbs R."/>
            <person name="Beeman R.W."/>
            <person name="Brown S.J."/>
            <person name="Bucher G."/>
            <person name="Friedrich M."/>
            <person name="Grimmelikhuijzen C.J."/>
            <person name="Klingler M."/>
            <person name="Lorenzen M."/>
            <person name="Richards S."/>
            <person name="Roth S."/>
            <person name="Schroder R."/>
            <person name="Tautz D."/>
            <person name="Zdobnov E.M."/>
            <person name="Muzny D."/>
            <person name="Gibbs R.A."/>
            <person name="Weinstock G.M."/>
            <person name="Attaway T."/>
            <person name="Bell S."/>
            <person name="Buhay C.J."/>
            <person name="Chandrabose M.N."/>
            <person name="Chavez D."/>
            <person name="Clerk-Blankenburg K.P."/>
            <person name="Cree A."/>
            <person name="Dao M."/>
            <person name="Davis C."/>
            <person name="Chacko J."/>
            <person name="Dinh H."/>
            <person name="Dugan-Rocha S."/>
            <person name="Fowler G."/>
            <person name="Garner T.T."/>
            <person name="Garnes J."/>
            <person name="Gnirke A."/>
            <person name="Hawes A."/>
            <person name="Hernandez J."/>
            <person name="Hines S."/>
            <person name="Holder M."/>
            <person name="Hume J."/>
            <person name="Jhangiani S.N."/>
            <person name="Joshi V."/>
            <person name="Khan Z.M."/>
            <person name="Jackson L."/>
            <person name="Kovar C."/>
            <person name="Kowis A."/>
            <person name="Lee S."/>
            <person name="Lewis L.R."/>
            <person name="Margolis J."/>
            <person name="Morgan M."/>
            <person name="Nazareth L.V."/>
            <person name="Nguyen N."/>
            <person name="Okwuonu G."/>
            <person name="Parker D."/>
            <person name="Richards S."/>
            <person name="Ruiz S.J."/>
            <person name="Santibanez J."/>
            <person name="Savard J."/>
            <person name="Scherer S.E."/>
            <person name="Schneider B."/>
            <person name="Sodergren E."/>
            <person name="Tautz D."/>
            <person name="Vattahil S."/>
            <person name="Villasana D."/>
            <person name="White C.S."/>
            <person name="Wright R."/>
            <person name="Park Y."/>
            <person name="Beeman R.W."/>
            <person name="Lord J."/>
            <person name="Oppert B."/>
            <person name="Lorenzen M."/>
            <person name="Brown S."/>
            <person name="Wang L."/>
            <person name="Savard J."/>
            <person name="Tautz D."/>
            <person name="Richards S."/>
            <person name="Weinstock G."/>
            <person name="Gibbs R.A."/>
            <person name="Liu Y."/>
            <person name="Worley K."/>
            <person name="Weinstock G."/>
            <person name="Elsik C.G."/>
            <person name="Reese J.T."/>
            <person name="Elhaik E."/>
            <person name="Landan G."/>
            <person name="Graur D."/>
            <person name="Arensburger P."/>
            <person name="Atkinson P."/>
            <person name="Beeman R.W."/>
            <person name="Beidler J."/>
            <person name="Brown S.J."/>
            <person name="Demuth J.P."/>
            <person name="Drury D.W."/>
            <person name="Du Y.Z."/>
            <person name="Fujiwara H."/>
            <person name="Lorenzen M."/>
            <person name="Maselli V."/>
            <person name="Osanai M."/>
            <person name="Park Y."/>
            <person name="Robertson H.M."/>
            <person name="Tu Z."/>
            <person name="Wang J.J."/>
            <person name="Wang S."/>
            <person name="Richards S."/>
            <person name="Song H."/>
            <person name="Zhang L."/>
            <person name="Sodergren E."/>
            <person name="Werner D."/>
            <person name="Stanke M."/>
            <person name="Morgenstern B."/>
            <person name="Solovyev V."/>
            <person name="Kosarev P."/>
            <person name="Brown G."/>
            <person name="Chen H.C."/>
            <person name="Ermolaeva O."/>
            <person name="Hlavina W."/>
            <person name="Kapustin Y."/>
            <person name="Kiryutin B."/>
            <person name="Kitts P."/>
            <person name="Maglott D."/>
            <person name="Pruitt K."/>
            <person name="Sapojnikov V."/>
            <person name="Souvorov A."/>
            <person name="Mackey A.J."/>
            <person name="Waterhouse R.M."/>
            <person name="Wyder S."/>
            <person name="Zdobnov E.M."/>
            <person name="Zdobnov E.M."/>
            <person name="Wyder S."/>
            <person name="Kriventseva E.V."/>
            <person name="Kadowaki T."/>
            <person name="Bork P."/>
            <person name="Aranda M."/>
            <person name="Bao R."/>
            <person name="Beermann A."/>
            <person name="Berns N."/>
            <person name="Bolognesi R."/>
            <person name="Bonneton F."/>
            <person name="Bopp D."/>
            <person name="Brown S.J."/>
            <person name="Bucher G."/>
            <person name="Butts T."/>
            <person name="Chaumot A."/>
            <person name="Denell R.E."/>
            <person name="Ferrier D.E."/>
            <person name="Friedrich M."/>
            <person name="Gordon C.M."/>
            <person name="Jindra M."/>
            <person name="Klingler M."/>
            <person name="Lan Q."/>
            <person name="Lattorff H.M."/>
            <person name="Laudet V."/>
            <person name="von Levetsow C."/>
            <person name="Liu Z."/>
            <person name="Lutz R."/>
            <person name="Lynch J.A."/>
            <person name="da Fonseca R.N."/>
            <person name="Posnien N."/>
            <person name="Reuter R."/>
            <person name="Roth S."/>
            <person name="Savard J."/>
            <person name="Schinko J.B."/>
            <person name="Schmitt C."/>
            <person name="Schoppmeier M."/>
            <person name="Schroder R."/>
            <person name="Shippy T.D."/>
            <person name="Simonnet F."/>
            <person name="Marques-Souza H."/>
            <person name="Tautz D."/>
            <person name="Tomoyasu Y."/>
            <person name="Trauner J."/>
            <person name="Van der Zee M."/>
            <person name="Vervoort M."/>
            <person name="Wittkopp N."/>
            <person name="Wimmer E.A."/>
            <person name="Yang X."/>
            <person name="Jones A.K."/>
            <person name="Sattelle D.B."/>
            <person name="Ebert P.R."/>
            <person name="Nelson D."/>
            <person name="Scott J.G."/>
            <person name="Beeman R.W."/>
            <person name="Muthukrishnan S."/>
            <person name="Kramer K.J."/>
            <person name="Arakane Y."/>
            <person name="Beeman R.W."/>
            <person name="Zhu Q."/>
            <person name="Hogenkamp D."/>
            <person name="Dixit R."/>
            <person name="Oppert B."/>
            <person name="Jiang H."/>
            <person name="Zou Z."/>
            <person name="Marshall J."/>
            <person name="Elpidina E."/>
            <person name="Vinokurov K."/>
            <person name="Oppert C."/>
            <person name="Zou Z."/>
            <person name="Evans J."/>
            <person name="Lu Z."/>
            <person name="Zhao P."/>
            <person name="Sumathipala N."/>
            <person name="Altincicek B."/>
            <person name="Vilcinskas A."/>
            <person name="Williams M."/>
            <person name="Hultmark D."/>
            <person name="Hetru C."/>
            <person name="Jiang H."/>
            <person name="Grimmelikhuijzen C.J."/>
            <person name="Hauser F."/>
            <person name="Cazzamali G."/>
            <person name="Williamson M."/>
            <person name="Park Y."/>
            <person name="Li B."/>
            <person name="Tanaka Y."/>
            <person name="Predel R."/>
            <person name="Neupert S."/>
            <person name="Schachtner J."/>
            <person name="Verleyen P."/>
            <person name="Raible F."/>
            <person name="Bork P."/>
            <person name="Friedrich M."/>
            <person name="Walden K.K."/>
            <person name="Robertson H.M."/>
            <person name="Angeli S."/>
            <person name="Foret S."/>
            <person name="Bucher G."/>
            <person name="Schuetz S."/>
            <person name="Maleszka R."/>
            <person name="Wimmer E.A."/>
            <person name="Beeman R.W."/>
            <person name="Lorenzen M."/>
            <person name="Tomoyasu Y."/>
            <person name="Miller S.C."/>
            <person name="Grossmann D."/>
            <person name="Bucher G."/>
        </authorList>
    </citation>
    <scope>NUCLEOTIDE SEQUENCE [LARGE SCALE GENOMIC DNA]</scope>
    <source>
        <strain evidence="3 4">Georgia GA2</strain>
    </source>
</reference>
<feature type="signal peptide" evidence="2">
    <location>
        <begin position="1"/>
        <end position="17"/>
    </location>
</feature>
<name>D6W6T0_TRICA</name>
<feature type="region of interest" description="Disordered" evidence="1">
    <location>
        <begin position="932"/>
        <end position="951"/>
    </location>
</feature>
<protein>
    <submittedName>
        <fullName evidence="3">Uncharacterized protein</fullName>
    </submittedName>
</protein>
<reference evidence="3 4" key="2">
    <citation type="journal article" date="2010" name="Nucleic Acids Res.">
        <title>BeetleBase in 2010: revisions to provide comprehensive genomic information for Tribolium castaneum.</title>
        <authorList>
            <person name="Kim H.S."/>
            <person name="Murphy T."/>
            <person name="Xia J."/>
            <person name="Caragea D."/>
            <person name="Park Y."/>
            <person name="Beeman R.W."/>
            <person name="Lorenzen M.D."/>
            <person name="Butcher S."/>
            <person name="Manak J.R."/>
            <person name="Brown S.J."/>
        </authorList>
    </citation>
    <scope>GENOME REANNOTATION</scope>
    <source>
        <strain evidence="3 4">Georgia GA2</strain>
    </source>
</reference>
<sequence length="951" mass="99084">MFVALLCSLLATQQIAAVVNNSKSASIEESSNKTASAAKIPDSVSSASEQEAKRRDAPLSDTYGAPLSGGGIDSYVPSGPSNPGLPIPVYGVPDAPSNNIVYPAPPPDIPPPLPQISSSYGVPFKTYGPPQLINNFDLGHSTDFVPPPPPTKYLPPIRSHKPFSAPKLPRPRPHYGPPQKPIFVPKLPKPNYGPPKSVYGPPKQPLFVPQKTNFKQQSVTIVTVPSNNYGVPNLGHGQDAFISPPAAIGHGHYGPPDPVPHAPPPGVPAPPTPPDIKYDGWQPIPGLVSRPPDTYGAPEVEHHGTADLQVNTDFIPPPVDDGHGSASLGLGYSPPSQGISDSYGAPLNSVTGSGAVVSSSGDAHHDDESLSLGLSAAGIHSGQSHLSVIKSIGYEIFPNTGGGLSHTGDTYSSPPLDSYSLDGPYAAAQAHKSNGLSSFSFGGSIKSHGLRGGHGLIPPSGLYGAPPSSHYGTPLLAKPTQQYGPPLNALKINPPKHPVIFREPVPQGLIQSIGQHTAHKDAHGIIESTHSSSFSSGPTYIPPPIPDVTKPVKEEEPPSPSGLYSLPHAHSAVSFQNVAHGSSFDFGSSHFGGGQPLTSYTAPLGSIDGSYGLPVHSASGYSVAVDNAPSGGLTVGIDNSHPPVTIDLTSATSNVGPSFAHLSHGYGYQNVHDCSSHKSQPLPSLSYGVPSANTYTASLSSLTTNIGGSYHGDLQTAHSQKVSTGVSYNAIHNSSEEKNYGKSLAQKFGPGAELIQSQSLDINNIPVQGSLGSYTLQIQSADGLNGRQSSSGPVPHAQVLNDGLLHSILAAIEQPQSKNTKILGQPLAKLQPSESYSGSFESDSDGQHSVTNAVAVPSPVTEATSTTTTTQEPESESETDTPLHLIDDNEIALYFSNNLQDADNGSQKNDTSDGVLNGQQYGSYVSFKTPNASFVYGNLPSDKSQERQDKD</sequence>
<evidence type="ECO:0000256" key="2">
    <source>
        <dbReference type="SAM" id="SignalP"/>
    </source>
</evidence>
<dbReference type="HOGENOM" id="CLU_308662_0_0_1"/>
<dbReference type="Proteomes" id="UP000007266">
    <property type="component" value="Linkage group 1"/>
</dbReference>
<proteinExistence type="predicted"/>
<feature type="region of interest" description="Disordered" evidence="1">
    <location>
        <begin position="900"/>
        <end position="919"/>
    </location>
</feature>